<dbReference type="InterPro" id="IPR037185">
    <property type="entry name" value="EmrE-like"/>
</dbReference>
<comment type="subcellular location">
    <subcellularLocation>
        <location evidence="1">Cell membrane</location>
        <topology evidence="1">Multi-pass membrane protein</topology>
    </subcellularLocation>
</comment>
<evidence type="ECO:0000256" key="2">
    <source>
        <dbReference type="ARBA" id="ARBA00022475"/>
    </source>
</evidence>
<keyword evidence="2" id="KW-1003">Cell membrane</keyword>
<feature type="transmembrane region" description="Helical" evidence="11">
    <location>
        <begin position="73"/>
        <end position="93"/>
    </location>
</feature>
<evidence type="ECO:0000256" key="5">
    <source>
        <dbReference type="ARBA" id="ARBA00022556"/>
    </source>
</evidence>
<gene>
    <name evidence="13" type="ORF">HMPREF9302_01955</name>
</gene>
<dbReference type="PANTHER" id="PTHR30561">
    <property type="entry name" value="SMR FAMILY PROTON-DEPENDENT DRUG EFFLUX TRANSPORTER SUGE"/>
    <property type="match status" value="1"/>
</dbReference>
<organism evidence="13 14">
    <name type="scientific">Prevotella amnii DNF00058</name>
    <dbReference type="NCBI Taxonomy" id="1401066"/>
    <lineage>
        <taxon>Bacteria</taxon>
        <taxon>Pseudomonadati</taxon>
        <taxon>Bacteroidota</taxon>
        <taxon>Bacteroidia</taxon>
        <taxon>Bacteroidales</taxon>
        <taxon>Prevotellaceae</taxon>
        <taxon>Prevotella</taxon>
    </lineage>
</organism>
<dbReference type="InterPro" id="IPR000390">
    <property type="entry name" value="Small_drug/metabolite_transptr"/>
</dbReference>
<evidence type="ECO:0000256" key="3">
    <source>
        <dbReference type="ARBA" id="ARBA00022516"/>
    </source>
</evidence>
<dbReference type="EMBL" id="JRNU01000005">
    <property type="protein sequence ID" value="KGF52928.1"/>
    <property type="molecule type" value="Genomic_DNA"/>
</dbReference>
<evidence type="ECO:0000256" key="7">
    <source>
        <dbReference type="ARBA" id="ARBA00022985"/>
    </source>
</evidence>
<dbReference type="GO" id="GO:0005886">
    <property type="term" value="C:plasma membrane"/>
    <property type="evidence" value="ECO:0007669"/>
    <property type="project" value="UniProtKB-SubCell"/>
</dbReference>
<evidence type="ECO:0000256" key="6">
    <source>
        <dbReference type="ARBA" id="ARBA00022692"/>
    </source>
</evidence>
<keyword evidence="10 11" id="KW-0472">Membrane</keyword>
<protein>
    <submittedName>
        <fullName evidence="13">Membrane protein</fullName>
    </submittedName>
</protein>
<keyword evidence="3" id="KW-0444">Lipid biosynthesis</keyword>
<accession>A0A096B0U5</accession>
<evidence type="ECO:0000256" key="1">
    <source>
        <dbReference type="ARBA" id="ARBA00004651"/>
    </source>
</evidence>
<dbReference type="GO" id="GO:0022857">
    <property type="term" value="F:transmembrane transporter activity"/>
    <property type="evidence" value="ECO:0007669"/>
    <property type="project" value="InterPro"/>
</dbReference>
<dbReference type="Gene3D" id="1.10.3730.20">
    <property type="match status" value="1"/>
</dbReference>
<keyword evidence="9" id="KW-0443">Lipid metabolism</keyword>
<keyword evidence="5" id="KW-0441">Lipid A biosynthesis</keyword>
<dbReference type="Pfam" id="PF00892">
    <property type="entry name" value="EamA"/>
    <property type="match status" value="1"/>
</dbReference>
<evidence type="ECO:0000256" key="10">
    <source>
        <dbReference type="ARBA" id="ARBA00023136"/>
    </source>
</evidence>
<dbReference type="Proteomes" id="UP000029614">
    <property type="component" value="Unassembled WGS sequence"/>
</dbReference>
<name>A0A096B0U5_9BACT</name>
<dbReference type="RefSeq" id="WP_008446559.1">
    <property type="nucleotide sequence ID" value="NZ_JRNU01000005.1"/>
</dbReference>
<feature type="transmembrane region" description="Helical" evidence="11">
    <location>
        <begin position="46"/>
        <end position="66"/>
    </location>
</feature>
<feature type="transmembrane region" description="Helical" evidence="11">
    <location>
        <begin position="99"/>
        <end position="116"/>
    </location>
</feature>
<evidence type="ECO:0000256" key="4">
    <source>
        <dbReference type="ARBA" id="ARBA00022519"/>
    </source>
</evidence>
<evidence type="ECO:0000259" key="12">
    <source>
        <dbReference type="Pfam" id="PF00892"/>
    </source>
</evidence>
<dbReference type="SUPFAM" id="SSF103481">
    <property type="entry name" value="Multidrug resistance efflux transporter EmrE"/>
    <property type="match status" value="1"/>
</dbReference>
<dbReference type="InterPro" id="IPR000620">
    <property type="entry name" value="EamA_dom"/>
</dbReference>
<proteinExistence type="predicted"/>
<dbReference type="OrthoDB" id="9156836at2"/>
<evidence type="ECO:0000313" key="14">
    <source>
        <dbReference type="Proteomes" id="UP000029614"/>
    </source>
</evidence>
<reference evidence="13 14" key="1">
    <citation type="submission" date="2014-07" db="EMBL/GenBank/DDBJ databases">
        <authorList>
            <person name="McCorrison J."/>
            <person name="Sanka R."/>
            <person name="Torralba M."/>
            <person name="Gillis M."/>
            <person name="Haft D.H."/>
            <person name="Methe B."/>
            <person name="Sutton G."/>
            <person name="Nelson K.E."/>
        </authorList>
    </citation>
    <scope>NUCLEOTIDE SEQUENCE [LARGE SCALE GENOMIC DNA]</scope>
    <source>
        <strain evidence="13 14">DNF00058</strain>
    </source>
</reference>
<evidence type="ECO:0000313" key="13">
    <source>
        <dbReference type="EMBL" id="KGF52928.1"/>
    </source>
</evidence>
<feature type="domain" description="EamA" evidence="12">
    <location>
        <begin position="31"/>
        <end position="115"/>
    </location>
</feature>
<evidence type="ECO:0000256" key="11">
    <source>
        <dbReference type="SAM" id="Phobius"/>
    </source>
</evidence>
<keyword evidence="8 11" id="KW-1133">Transmembrane helix</keyword>
<dbReference type="AlphaFoldDB" id="A0A096B0U5"/>
<keyword evidence="4" id="KW-0997">Cell inner membrane</keyword>
<sequence>MWRVIVLSVLQSVLLSGGQVFLKFGLGKMQPFGWRRSFWVSLLLNWQFACCGVFFGISSILWMYIVKRYPLSVAYPMISLSYVFGLLAAMLFFNESVSMVKWLGVGFIIIGCFLIAK</sequence>
<dbReference type="GO" id="GO:0009245">
    <property type="term" value="P:lipid A biosynthetic process"/>
    <property type="evidence" value="ECO:0007669"/>
    <property type="project" value="UniProtKB-KW"/>
</dbReference>
<keyword evidence="14" id="KW-1185">Reference proteome</keyword>
<dbReference type="GO" id="GO:0009103">
    <property type="term" value="P:lipopolysaccharide biosynthetic process"/>
    <property type="evidence" value="ECO:0007669"/>
    <property type="project" value="UniProtKB-KW"/>
</dbReference>
<evidence type="ECO:0000256" key="8">
    <source>
        <dbReference type="ARBA" id="ARBA00022989"/>
    </source>
</evidence>
<comment type="caution">
    <text evidence="13">The sequence shown here is derived from an EMBL/GenBank/DDBJ whole genome shotgun (WGS) entry which is preliminary data.</text>
</comment>
<evidence type="ECO:0000256" key="9">
    <source>
        <dbReference type="ARBA" id="ARBA00023098"/>
    </source>
</evidence>
<keyword evidence="6 11" id="KW-0812">Transmembrane</keyword>
<dbReference type="PANTHER" id="PTHR30561:SF9">
    <property type="entry name" value="4-AMINO-4-DEOXY-L-ARABINOSE-PHOSPHOUNDECAPRENOL FLIPPASE SUBUNIT ARNF-RELATED"/>
    <property type="match status" value="1"/>
</dbReference>
<keyword evidence="7" id="KW-0448">Lipopolysaccharide biosynthesis</keyword>